<feature type="transmembrane region" description="Helical" evidence="1">
    <location>
        <begin position="304"/>
        <end position="326"/>
    </location>
</feature>
<keyword evidence="3" id="KW-1185">Reference proteome</keyword>
<dbReference type="EMBL" id="LGTQ01000016">
    <property type="protein sequence ID" value="KPM46635.1"/>
    <property type="molecule type" value="Genomic_DNA"/>
</dbReference>
<proteinExistence type="predicted"/>
<dbReference type="PANTHER" id="PTHR43044:SF1">
    <property type="entry name" value="QUINOL:CYTOCHROME C OXIDOREDUCTASE QUINONE-BINDING SUBUNIT 2"/>
    <property type="match status" value="1"/>
</dbReference>
<keyword evidence="1" id="KW-0812">Transmembrane</keyword>
<evidence type="ECO:0000313" key="2">
    <source>
        <dbReference type="EMBL" id="KPM46635.1"/>
    </source>
</evidence>
<gene>
    <name evidence="2" type="ORF">AFM12_19050</name>
</gene>
<dbReference type="STRING" id="1605367.AFM12_19050"/>
<dbReference type="PATRIC" id="fig|1605367.3.peg.1252"/>
<evidence type="ECO:0000313" key="3">
    <source>
        <dbReference type="Proteomes" id="UP000050454"/>
    </source>
</evidence>
<feature type="transmembrane region" description="Helical" evidence="1">
    <location>
        <begin position="232"/>
        <end position="252"/>
    </location>
</feature>
<feature type="transmembrane region" description="Helical" evidence="1">
    <location>
        <begin position="94"/>
        <end position="117"/>
    </location>
</feature>
<accession>A0A0P7BZV1</accession>
<evidence type="ECO:0000256" key="1">
    <source>
        <dbReference type="SAM" id="Phobius"/>
    </source>
</evidence>
<protein>
    <submittedName>
        <fullName evidence="2">Quinol:cytochrome C oxidoreductase</fullName>
    </submittedName>
</protein>
<dbReference type="AlphaFoldDB" id="A0A0P7BZV1"/>
<feature type="transmembrane region" description="Helical" evidence="1">
    <location>
        <begin position="129"/>
        <end position="150"/>
    </location>
</feature>
<feature type="transmembrane region" description="Helical" evidence="1">
    <location>
        <begin position="409"/>
        <end position="427"/>
    </location>
</feature>
<keyword evidence="1" id="KW-0472">Membrane</keyword>
<name>A0A0P7BZV1_9BACT</name>
<dbReference type="PANTHER" id="PTHR43044">
    <property type="match status" value="1"/>
</dbReference>
<reference evidence="2 3" key="1">
    <citation type="submission" date="2015-07" db="EMBL/GenBank/DDBJ databases">
        <title>The draft genome sequence of Leadbetterella sp. JN14-9.</title>
        <authorList>
            <person name="Liu Y."/>
            <person name="Du J."/>
            <person name="Shao Z."/>
        </authorList>
    </citation>
    <scope>NUCLEOTIDE SEQUENCE [LARGE SCALE GENOMIC DNA]</scope>
    <source>
        <strain evidence="2 3">JN14-9</strain>
    </source>
</reference>
<feature type="transmembrane region" description="Helical" evidence="1">
    <location>
        <begin position="182"/>
        <end position="203"/>
    </location>
</feature>
<sequence>MAHKHEITSVEETFDFSPELKKKFLIGGVIGLVLIAIGAFLINAGIWGPEGFAGGAHEAAAHGAEAAGHGAEAAGHGEEHGSGATLLTRIIANIWMNSVYFLGISVIGVFFISYNYVAKAGWYTSFKRVPEAFPAFMIIPAAIILVLFLVPSTRHMIMHWTHDGIMDPASHHYDKIIASKEWWLNMPFYIVRLVVYFVVWYYLWTQIRKNSLLEDAHGDIEYYHKSRLYAKYFLVFFAVTSSTVAWDLSMAIDTHWFSTMFGWYHLASWHVAGLAAIMLVVLTLKSKGYLSGVNDSALQDLGKLMFGFSIFWTYVWFDQYLLIFYANLPEETIYFRERISGYGGRYFAPFMISLVLNFIFPLLVLMARGSKRNYTLLKLASWAILIGHWFDFYQMHMPGIAKDQGGIGLIEWGTTAVFVCGFAYVVLNQLSKANMYAKNHPFIEESLHHDI</sequence>
<keyword evidence="1" id="KW-1133">Transmembrane helix</keyword>
<comment type="caution">
    <text evidence="2">The sequence shown here is derived from an EMBL/GenBank/DDBJ whole genome shotgun (WGS) entry which is preliminary data.</text>
</comment>
<feature type="transmembrane region" description="Helical" evidence="1">
    <location>
        <begin position="264"/>
        <end position="284"/>
    </location>
</feature>
<feature type="transmembrane region" description="Helical" evidence="1">
    <location>
        <begin position="379"/>
        <end position="397"/>
    </location>
</feature>
<feature type="transmembrane region" description="Helical" evidence="1">
    <location>
        <begin position="346"/>
        <end position="367"/>
    </location>
</feature>
<dbReference type="RefSeq" id="WP_055151946.1">
    <property type="nucleotide sequence ID" value="NZ_JXSZ01000016.1"/>
</dbReference>
<dbReference type="OrthoDB" id="140980at2"/>
<feature type="transmembrane region" description="Helical" evidence="1">
    <location>
        <begin position="24"/>
        <end position="47"/>
    </location>
</feature>
<dbReference type="Proteomes" id="UP000050454">
    <property type="component" value="Unassembled WGS sequence"/>
</dbReference>
<organism evidence="2 3">
    <name type="scientific">Jiulongibacter sediminis</name>
    <dbReference type="NCBI Taxonomy" id="1605367"/>
    <lineage>
        <taxon>Bacteria</taxon>
        <taxon>Pseudomonadati</taxon>
        <taxon>Bacteroidota</taxon>
        <taxon>Cytophagia</taxon>
        <taxon>Cytophagales</taxon>
        <taxon>Leadbetterellaceae</taxon>
        <taxon>Jiulongibacter</taxon>
    </lineage>
</organism>